<organism evidence="2 3">
    <name type="scientific">Reticulomyxa filosa</name>
    <dbReference type="NCBI Taxonomy" id="46433"/>
    <lineage>
        <taxon>Eukaryota</taxon>
        <taxon>Sar</taxon>
        <taxon>Rhizaria</taxon>
        <taxon>Retaria</taxon>
        <taxon>Foraminifera</taxon>
        <taxon>Monothalamids</taxon>
        <taxon>Reticulomyxidae</taxon>
        <taxon>Reticulomyxa</taxon>
    </lineage>
</organism>
<feature type="transmembrane region" description="Helical" evidence="1">
    <location>
        <begin position="439"/>
        <end position="458"/>
    </location>
</feature>
<feature type="transmembrane region" description="Helical" evidence="1">
    <location>
        <begin position="414"/>
        <end position="433"/>
    </location>
</feature>
<keyword evidence="3" id="KW-1185">Reference proteome</keyword>
<evidence type="ECO:0000256" key="1">
    <source>
        <dbReference type="SAM" id="Phobius"/>
    </source>
</evidence>
<keyword evidence="1" id="KW-1133">Transmembrane helix</keyword>
<sequence>MSVKEGGGSQNVEDVKLKLTEDYQKRGELKCNTKEAAQMKEPSSRNEMTDQLCAIEKNERSDETSEKGFLHFQKRNLIEMNANSSFKRVEQEIEQVLLMLVERDKIDYTCCRGDSSIDCIHHCDNNTSGDGSDSVSIRHFNGRMFGSKTCCSFQIELCSLCSIGDNERKVAMEIHRMSGDGFVFNLFFSLFVDEMIQNKLVKDIPNHSNLPSILDDFAFNPFAFLPDCHKDEEPLCSLCVCFFFLERTKKTVCGNNVYVNWLDMITDENSDEECIRESTVQWLDAISVAKCDSGNSNSKSSDNKNSGGQVEWNANNMNEVVLNICRTEQRFMLDELAEMIGGPFFNVFSIRNVVTIIQETIQLTQSCPLSSALSFAFLTSDPIALFKRIHQLKRRWARALVHVFSCVYCEKNNCRILIVFLNCFLIVFFYYYYYLYHNVHIQVLVFAIFISPVIFFCFNST</sequence>
<accession>X6NKE1</accession>
<evidence type="ECO:0000313" key="2">
    <source>
        <dbReference type="EMBL" id="ETO26436.1"/>
    </source>
</evidence>
<dbReference type="AlphaFoldDB" id="X6NKE1"/>
<name>X6NKE1_RETFI</name>
<evidence type="ECO:0000313" key="3">
    <source>
        <dbReference type="Proteomes" id="UP000023152"/>
    </source>
</evidence>
<proteinExistence type="predicted"/>
<protein>
    <submittedName>
        <fullName evidence="2">Uncharacterized protein</fullName>
    </submittedName>
</protein>
<reference evidence="2 3" key="1">
    <citation type="journal article" date="2013" name="Curr. Biol.">
        <title>The Genome of the Foraminiferan Reticulomyxa filosa.</title>
        <authorList>
            <person name="Glockner G."/>
            <person name="Hulsmann N."/>
            <person name="Schleicher M."/>
            <person name="Noegel A.A."/>
            <person name="Eichinger L."/>
            <person name="Gallinger C."/>
            <person name="Pawlowski J."/>
            <person name="Sierra R."/>
            <person name="Euteneuer U."/>
            <person name="Pillet L."/>
            <person name="Moustafa A."/>
            <person name="Platzer M."/>
            <person name="Groth M."/>
            <person name="Szafranski K."/>
            <person name="Schliwa M."/>
        </authorList>
    </citation>
    <scope>NUCLEOTIDE SEQUENCE [LARGE SCALE GENOMIC DNA]</scope>
</reference>
<keyword evidence="1" id="KW-0812">Transmembrane</keyword>
<comment type="caution">
    <text evidence="2">The sequence shown here is derived from an EMBL/GenBank/DDBJ whole genome shotgun (WGS) entry which is preliminary data.</text>
</comment>
<dbReference type="EMBL" id="ASPP01007870">
    <property type="protein sequence ID" value="ETO26436.1"/>
    <property type="molecule type" value="Genomic_DNA"/>
</dbReference>
<keyword evidence="1" id="KW-0472">Membrane</keyword>
<gene>
    <name evidence="2" type="ORF">RFI_10701</name>
</gene>
<dbReference type="Proteomes" id="UP000023152">
    <property type="component" value="Unassembled WGS sequence"/>
</dbReference>